<keyword evidence="4" id="KW-1185">Reference proteome</keyword>
<dbReference type="InterPro" id="IPR002182">
    <property type="entry name" value="NB-ARC"/>
</dbReference>
<dbReference type="InterPro" id="IPR011990">
    <property type="entry name" value="TPR-like_helical_dom_sf"/>
</dbReference>
<dbReference type="Pfam" id="PF01048">
    <property type="entry name" value="PNP_UDP_1"/>
    <property type="match status" value="1"/>
</dbReference>
<evidence type="ECO:0000313" key="3">
    <source>
        <dbReference type="EMBL" id="KAL2814040.1"/>
    </source>
</evidence>
<dbReference type="InterPro" id="IPR053137">
    <property type="entry name" value="NLR-like"/>
</dbReference>
<dbReference type="PANTHER" id="PTHR46082">
    <property type="entry name" value="ATP/GTP-BINDING PROTEIN-RELATED"/>
    <property type="match status" value="1"/>
</dbReference>
<sequence>MTFTHASYTVAWICALPLELAAAKVFLDEVHPRLSQPESDHNVYTLGSVSGNNVVVACLPAGVYGTTSATAAVSHLMSTYQNVRFGLMVGVGGGVPRENPDIRLGDIVVSKPTDTSSGVIQYDYGKTLQSGQFCRTGSLNKPPLLLLKVIAQMESDSILGKCLLSKIIASYLQKDEVRGQFLRPSKDLLFESTYKHIGANTTCLKCDPSQLVDRPEREAEEPRVHYGLVASGNQVMKDARTRDSVARDQGILCFEMEAAGIMDEVPSLVIRGICDYCDSHKHKDWQPYAAFVAAAYAKAVLLQVPFQEQTQTGGMRKLIPKKRHWMVPFRKNPGFVGREGEISKVEELFEKINGPSKVALYGLGGVGKTQIALELAYRVREKDPTCSVFWLPCTSNASVEQAFLDIAQTIGLQEVKPADAKERVKAYLSQDSSQKWLLIFDNADDMEMWVGEDAGATELAKVLPYSEQGHIIFTTRNRKVAVRLASPFVINVSEPNAETGVKILENALLKTNLLENGDATIDLLEQLMFLPLAISQAAAYINANDIQLSDYTALLKEQESDVVELLSEDFGDDGRYQDAQNPQVQLMNPLAADYLSFMACINPRDIPQSLLPEAPSRKQKIDAIGLLKAFSLHRLQFSLQIQRAADRLSQVFPDDDYKNRTVWREYLPHALSLIGGGHFQKEQEKHTQLVQNVGRCLRADGRYLEAAVVERGYDDPLTLASMADLTWTYWHQGRWKEAEELGLQVTEIRSRVLGPEHPDTLASMAHLSFIYSNQGRWKEAEELKVRVMEVRSRVLGPEHPNTLDSMPTLAFTYLSQGRLKEAEELGLQDAEELEVRVIEARSRLLGPEHPDTMASIANLASTYFMQGRWKEAEELEVQVMEIRRQVLGSEHPETLASMAQLSSTYSIQGRWKEAEELGIQVKEIHSRVLGPEHPDTMASIANLASTYFMQGRWKEAEELEVQVMEIRSQVLGPEHPDTVASITNLASTYLNQGRLQEAEELEMQVKEIQSRVLGPEQPETLTSMANLAYALYSQESIHDAVVLMEKETKKIDP</sequence>
<dbReference type="PANTHER" id="PTHR46082:SF11">
    <property type="entry name" value="AAA+ ATPASE DOMAIN-CONTAINING PROTEIN-RELATED"/>
    <property type="match status" value="1"/>
</dbReference>
<accession>A0ABR4HEX9</accession>
<dbReference type="Pfam" id="PF13424">
    <property type="entry name" value="TPR_12"/>
    <property type="match status" value="3"/>
</dbReference>
<dbReference type="SUPFAM" id="SSF48452">
    <property type="entry name" value="TPR-like"/>
    <property type="match status" value="3"/>
</dbReference>
<dbReference type="EMBL" id="JBFXLT010000036">
    <property type="protein sequence ID" value="KAL2814040.1"/>
    <property type="molecule type" value="Genomic_DNA"/>
</dbReference>
<gene>
    <name evidence="3" type="ORF">BJX63DRAFT_442696</name>
</gene>
<evidence type="ECO:0000256" key="1">
    <source>
        <dbReference type="SAM" id="SignalP"/>
    </source>
</evidence>
<reference evidence="3 4" key="1">
    <citation type="submission" date="2024-07" db="EMBL/GenBank/DDBJ databases">
        <title>Section-level genome sequencing and comparative genomics of Aspergillus sections Usti and Cavernicolus.</title>
        <authorList>
            <consortium name="Lawrence Berkeley National Laboratory"/>
            <person name="Nybo J.L."/>
            <person name="Vesth T.C."/>
            <person name="Theobald S."/>
            <person name="Frisvad J.C."/>
            <person name="Larsen T.O."/>
            <person name="Kjaerboelling I."/>
            <person name="Rothschild-Mancinelli K."/>
            <person name="Lyhne E.K."/>
            <person name="Kogle M.E."/>
            <person name="Barry K."/>
            <person name="Clum A."/>
            <person name="Na H."/>
            <person name="Ledsgaard L."/>
            <person name="Lin J."/>
            <person name="Lipzen A."/>
            <person name="Kuo A."/>
            <person name="Riley R."/>
            <person name="Mondo S."/>
            <person name="Labutti K."/>
            <person name="Haridas S."/>
            <person name="Pangalinan J."/>
            <person name="Salamov A.A."/>
            <person name="Simmons B.A."/>
            <person name="Magnuson J.K."/>
            <person name="Chen J."/>
            <person name="Drula E."/>
            <person name="Henrissat B."/>
            <person name="Wiebenga A."/>
            <person name="Lubbers R.J."/>
            <person name="Gomes A.C."/>
            <person name="Makela M.R."/>
            <person name="Stajich J."/>
            <person name="Grigoriev I.V."/>
            <person name="Mortensen U.H."/>
            <person name="De Vries R.P."/>
            <person name="Baker S.E."/>
            <person name="Andersen M.R."/>
        </authorList>
    </citation>
    <scope>NUCLEOTIDE SEQUENCE [LARGE SCALE GENOMIC DNA]</scope>
    <source>
        <strain evidence="3 4">CBS 588.65</strain>
    </source>
</reference>
<dbReference type="InterPro" id="IPR035994">
    <property type="entry name" value="Nucleoside_phosphorylase_sf"/>
</dbReference>
<dbReference type="Proteomes" id="UP001610334">
    <property type="component" value="Unassembled WGS sequence"/>
</dbReference>
<dbReference type="Gene3D" id="3.40.50.300">
    <property type="entry name" value="P-loop containing nucleotide triphosphate hydrolases"/>
    <property type="match status" value="1"/>
</dbReference>
<dbReference type="Pfam" id="PF13374">
    <property type="entry name" value="TPR_10"/>
    <property type="match status" value="2"/>
</dbReference>
<evidence type="ECO:0000313" key="4">
    <source>
        <dbReference type="Proteomes" id="UP001610334"/>
    </source>
</evidence>
<dbReference type="Gene3D" id="1.25.40.10">
    <property type="entry name" value="Tetratricopeptide repeat domain"/>
    <property type="match status" value="3"/>
</dbReference>
<dbReference type="Pfam" id="PF00931">
    <property type="entry name" value="NB-ARC"/>
    <property type="match status" value="1"/>
</dbReference>
<organism evidence="3 4">
    <name type="scientific">Aspergillus granulosus</name>
    <dbReference type="NCBI Taxonomy" id="176169"/>
    <lineage>
        <taxon>Eukaryota</taxon>
        <taxon>Fungi</taxon>
        <taxon>Dikarya</taxon>
        <taxon>Ascomycota</taxon>
        <taxon>Pezizomycotina</taxon>
        <taxon>Eurotiomycetes</taxon>
        <taxon>Eurotiomycetidae</taxon>
        <taxon>Eurotiales</taxon>
        <taxon>Aspergillaceae</taxon>
        <taxon>Aspergillus</taxon>
        <taxon>Aspergillus subgen. Nidulantes</taxon>
    </lineage>
</organism>
<feature type="domain" description="AAA+ ATPase" evidence="2">
    <location>
        <begin position="354"/>
        <end position="496"/>
    </location>
</feature>
<proteinExistence type="predicted"/>
<evidence type="ECO:0000259" key="2">
    <source>
        <dbReference type="SMART" id="SM00382"/>
    </source>
</evidence>
<keyword evidence="1" id="KW-0732">Signal</keyword>
<dbReference type="SUPFAM" id="SSF53167">
    <property type="entry name" value="Purine and uridine phosphorylases"/>
    <property type="match status" value="1"/>
</dbReference>
<feature type="signal peptide" evidence="1">
    <location>
        <begin position="1"/>
        <end position="22"/>
    </location>
</feature>
<dbReference type="InterPro" id="IPR027417">
    <property type="entry name" value="P-loop_NTPase"/>
</dbReference>
<dbReference type="SUPFAM" id="SSF52540">
    <property type="entry name" value="P-loop containing nucleoside triphosphate hydrolases"/>
    <property type="match status" value="1"/>
</dbReference>
<name>A0ABR4HEX9_9EURO</name>
<dbReference type="InterPro" id="IPR003593">
    <property type="entry name" value="AAA+_ATPase"/>
</dbReference>
<comment type="caution">
    <text evidence="3">The sequence shown here is derived from an EMBL/GenBank/DDBJ whole genome shotgun (WGS) entry which is preliminary data.</text>
</comment>
<dbReference type="SMART" id="SM00382">
    <property type="entry name" value="AAA"/>
    <property type="match status" value="1"/>
</dbReference>
<protein>
    <recommendedName>
        <fullName evidence="2">AAA+ ATPase domain-containing protein</fullName>
    </recommendedName>
</protein>
<dbReference type="Gene3D" id="3.40.50.1580">
    <property type="entry name" value="Nucleoside phosphorylase domain"/>
    <property type="match status" value="1"/>
</dbReference>
<feature type="chain" id="PRO_5046382189" description="AAA+ ATPase domain-containing protein" evidence="1">
    <location>
        <begin position="23"/>
        <end position="1053"/>
    </location>
</feature>
<dbReference type="InterPro" id="IPR000845">
    <property type="entry name" value="Nucleoside_phosphorylase_d"/>
</dbReference>